<comment type="similarity">
    <text evidence="2">Belongs to the membrane fusion protein (MFP) (TC 8.A.1) family.</text>
</comment>
<reference evidence="4 5" key="1">
    <citation type="submission" date="2016-05" db="EMBL/GenBank/DDBJ databases">
        <title>Compelete Genome Sequence of Bacteriochlorophyll-Synthesizing Bacterium Porphyrobacter neustonensis DSM 9434.</title>
        <authorList>
            <person name="Shi X.-L."/>
            <person name="Wu Y.-H."/>
            <person name="Cheng H."/>
            <person name="Xu L."/>
            <person name="Zhang X.-Q."/>
            <person name="Wang C.-S."/>
            <person name="Xu X.-W."/>
        </authorList>
    </citation>
    <scope>NUCLEOTIDE SEQUENCE [LARGE SCALE GENOMIC DNA]</scope>
    <source>
        <strain evidence="4 5">DSM 9434</strain>
    </source>
</reference>
<comment type="subcellular location">
    <subcellularLocation>
        <location evidence="1">Cell envelope</location>
    </subcellularLocation>
</comment>
<dbReference type="Gene3D" id="1.10.287.470">
    <property type="entry name" value="Helix hairpin bin"/>
    <property type="match status" value="1"/>
</dbReference>
<dbReference type="GO" id="GO:0022857">
    <property type="term" value="F:transmembrane transporter activity"/>
    <property type="evidence" value="ECO:0007669"/>
    <property type="project" value="InterPro"/>
</dbReference>
<dbReference type="EMBL" id="CP016033">
    <property type="protein sequence ID" value="ANK13349.1"/>
    <property type="molecule type" value="Genomic_DNA"/>
</dbReference>
<dbReference type="NCBIfam" id="TIGR01730">
    <property type="entry name" value="RND_mfp"/>
    <property type="match status" value="1"/>
</dbReference>
<dbReference type="PANTHER" id="PTHR32347:SF14">
    <property type="entry name" value="EFFLUX SYSTEM COMPONENT YKNX-RELATED"/>
    <property type="match status" value="1"/>
</dbReference>
<accession>A0A192D6F0</accession>
<dbReference type="STRING" id="1112.A9D12_10795"/>
<dbReference type="GO" id="GO:0030313">
    <property type="term" value="C:cell envelope"/>
    <property type="evidence" value="ECO:0007669"/>
    <property type="project" value="UniProtKB-SubCell"/>
</dbReference>
<dbReference type="RefSeq" id="WP_068351749.1">
    <property type="nucleotide sequence ID" value="NZ_CP016033.1"/>
</dbReference>
<dbReference type="Proteomes" id="UP000078263">
    <property type="component" value="Chromosome"/>
</dbReference>
<dbReference type="KEGG" id="pns:A9D12_10795"/>
<proteinExistence type="inferred from homology"/>
<gene>
    <name evidence="4" type="ORF">A9D12_10795</name>
</gene>
<evidence type="ECO:0000256" key="2">
    <source>
        <dbReference type="ARBA" id="ARBA00009477"/>
    </source>
</evidence>
<evidence type="ECO:0000256" key="3">
    <source>
        <dbReference type="ARBA" id="ARBA00023054"/>
    </source>
</evidence>
<protein>
    <submittedName>
        <fullName evidence="4">Efflux transporter periplasmic adaptor subunit</fullName>
    </submittedName>
</protein>
<dbReference type="GO" id="GO:0016020">
    <property type="term" value="C:membrane"/>
    <property type="evidence" value="ECO:0007669"/>
    <property type="project" value="InterPro"/>
</dbReference>
<dbReference type="Gene3D" id="2.40.50.100">
    <property type="match status" value="1"/>
</dbReference>
<evidence type="ECO:0000256" key="1">
    <source>
        <dbReference type="ARBA" id="ARBA00004196"/>
    </source>
</evidence>
<sequence length="440" mass="46407">MNDTATPADQPSVDEFLGTKPVPRWRRTMKYWLPGIGLVLLALLIARCTADAPPPEYVTEPVTRESLSLSVTATGNLRPTNQIEVGAEVTGPIDEVLVDVNDRVTRGQVIAVINTEIIDQQIAQARANTNAARAAAAQAQATLDIDRVQLARLEDVRRLSGGRVPSQIELDQAKAAVERDKAAVASARANIDAAQAILNGNLTTRSRAVIRSPVNGVVLARRIEPGQTVVAAFNTVTLFVIAEDLSEMQLRVGVDEADVGQVAAGQQATFTVDAYPGKRFPATLQRVDLASRSTVEGSTGASGAAAAAGAGGSVVSYEARLIVRNTEGLLRPGMTATATIATQNTGSALLVPNAALRFKPEAKGEEEGGVFRPQWGLDDQKQQATIGEGSRQQVQVVQADGSLKAVEVITGRSDGRRTVVRSSALKPGMKVVTGVKAETK</sequence>
<dbReference type="Gene3D" id="2.40.30.170">
    <property type="match status" value="1"/>
</dbReference>
<dbReference type="InterPro" id="IPR006143">
    <property type="entry name" value="RND_pump_MFP"/>
</dbReference>
<evidence type="ECO:0000313" key="4">
    <source>
        <dbReference type="EMBL" id="ANK13349.1"/>
    </source>
</evidence>
<organism evidence="4 5">
    <name type="scientific">Erythrobacter neustonensis</name>
    <dbReference type="NCBI Taxonomy" id="1112"/>
    <lineage>
        <taxon>Bacteria</taxon>
        <taxon>Pseudomonadati</taxon>
        <taxon>Pseudomonadota</taxon>
        <taxon>Alphaproteobacteria</taxon>
        <taxon>Sphingomonadales</taxon>
        <taxon>Erythrobacteraceae</taxon>
        <taxon>Erythrobacter/Porphyrobacter group</taxon>
        <taxon>Erythrobacter</taxon>
    </lineage>
</organism>
<dbReference type="SUPFAM" id="SSF111369">
    <property type="entry name" value="HlyD-like secretion proteins"/>
    <property type="match status" value="1"/>
</dbReference>
<evidence type="ECO:0000313" key="5">
    <source>
        <dbReference type="Proteomes" id="UP000078263"/>
    </source>
</evidence>
<keyword evidence="5" id="KW-1185">Reference proteome</keyword>
<keyword evidence="3" id="KW-0175">Coiled coil</keyword>
<name>A0A192D6F0_9SPHN</name>
<dbReference type="PANTHER" id="PTHR32347">
    <property type="entry name" value="EFFLUX SYSTEM COMPONENT YKNX-RELATED"/>
    <property type="match status" value="1"/>
</dbReference>
<dbReference type="InterPro" id="IPR050465">
    <property type="entry name" value="UPF0194_transport"/>
</dbReference>
<dbReference type="Gene3D" id="2.40.420.20">
    <property type="match status" value="1"/>
</dbReference>
<dbReference type="AlphaFoldDB" id="A0A192D6F0"/>